<evidence type="ECO:0000313" key="1">
    <source>
        <dbReference type="EMBL" id="KAI3368752.1"/>
    </source>
</evidence>
<comment type="caution">
    <text evidence="1">The sequence shown here is derived from an EMBL/GenBank/DDBJ whole genome shotgun (WGS) entry which is preliminary data.</text>
</comment>
<name>A0ACB8WN70_9TELE</name>
<dbReference type="EMBL" id="CM041538">
    <property type="protein sequence ID" value="KAI3368752.1"/>
    <property type="molecule type" value="Genomic_DNA"/>
</dbReference>
<keyword evidence="2" id="KW-1185">Reference proteome</keyword>
<protein>
    <submittedName>
        <fullName evidence="1">Uncharacterized protein</fullName>
    </submittedName>
</protein>
<sequence>MMAESVGGTYSCPVTEHMVFKMNNTRTCKSCSAESTREEEFTNLSLDLVPGRSTVEDLLQNYLIVMNTSPYSFHISIPAAQLLYMNEKELEYTCECGATMSGQRSSFQTLPRVLVLHLKRFRFTPTYQPEKIQDPVVLLRDLTDAHEFLTAVLEQMRYLGPELQMMAESVGGTYSCPVTEHMVFKMNNTRTCKSPTTTDAKPTKPKQKTKIPRWLTKSLLTLEDFVKTISEQEQVWSLIPEAAIMRFPNPAQMCYLNSCLQSLLTLEDFVKAIAEQEQKSTPVVEFVADESEDICSSQQSSVAFPDTLTATKKEKSTPWWYRLFGRPMHHHKQKQSPATAKQAKQKRKTKIPLWLTKRRYRIAPAPQDEVVEQEGKKKTEEVKKEDKKTQRQQQMKCLGFPNPAQICYLNSCLQSLLTLEDFVKAIAEQEQVWSLIPEAAIMRTFVDINRSHLSSDERHKIGLLAAFKGAISVWAPEFQDLHQKDAHEFLTAVLEQMRYLGPELQMMAESVGGTYSCPVTEHMVFKMNNTRTCKSCSAESTREEEFTNLSLDLIPGRSTVEDLLQNYLIVMNTSPYSFHISIPAAQLLYMNEKELEYTCECGATMSGQRSSFKTLPRVLVLHLKRFRFTPTYQPEKIQDPVVLLRDLTVSSSHGGACYSLVSTISHLGPTTRSGHYICDGVDPDLRPEDLTDRWFTYNDAKVTETSSAFVCDQRERDAYILFYKRHVS</sequence>
<accession>A0ACB8WN70</accession>
<gene>
    <name evidence="1" type="ORF">L3Q82_025741</name>
</gene>
<organism evidence="1 2">
    <name type="scientific">Scortum barcoo</name>
    <name type="common">barcoo grunter</name>
    <dbReference type="NCBI Taxonomy" id="214431"/>
    <lineage>
        <taxon>Eukaryota</taxon>
        <taxon>Metazoa</taxon>
        <taxon>Chordata</taxon>
        <taxon>Craniata</taxon>
        <taxon>Vertebrata</taxon>
        <taxon>Euteleostomi</taxon>
        <taxon>Actinopterygii</taxon>
        <taxon>Neopterygii</taxon>
        <taxon>Teleostei</taxon>
        <taxon>Neoteleostei</taxon>
        <taxon>Acanthomorphata</taxon>
        <taxon>Eupercaria</taxon>
        <taxon>Centrarchiformes</taxon>
        <taxon>Terapontoidei</taxon>
        <taxon>Terapontidae</taxon>
        <taxon>Scortum</taxon>
    </lineage>
</organism>
<proteinExistence type="predicted"/>
<dbReference type="Proteomes" id="UP000831701">
    <property type="component" value="Chromosome 8"/>
</dbReference>
<evidence type="ECO:0000313" key="2">
    <source>
        <dbReference type="Proteomes" id="UP000831701"/>
    </source>
</evidence>
<reference evidence="1" key="1">
    <citation type="submission" date="2022-04" db="EMBL/GenBank/DDBJ databases">
        <title>Jade perch genome.</title>
        <authorList>
            <person name="Chao B."/>
        </authorList>
    </citation>
    <scope>NUCLEOTIDE SEQUENCE</scope>
    <source>
        <strain evidence="1">CB-2022</strain>
    </source>
</reference>